<dbReference type="EMBL" id="PYAV01000004">
    <property type="protein sequence ID" value="PSL48511.1"/>
    <property type="molecule type" value="Genomic_DNA"/>
</dbReference>
<feature type="transmembrane region" description="Helical" evidence="7">
    <location>
        <begin position="47"/>
        <end position="68"/>
    </location>
</feature>
<dbReference type="SUPFAM" id="SSF103473">
    <property type="entry name" value="MFS general substrate transporter"/>
    <property type="match status" value="1"/>
</dbReference>
<dbReference type="GO" id="GO:0022857">
    <property type="term" value="F:transmembrane transporter activity"/>
    <property type="evidence" value="ECO:0007669"/>
    <property type="project" value="InterPro"/>
</dbReference>
<keyword evidence="5 7" id="KW-1133">Transmembrane helix</keyword>
<reference evidence="9 10" key="1">
    <citation type="submission" date="2018-03" db="EMBL/GenBank/DDBJ databases">
        <title>Genomic Encyclopedia of Type Strains, Phase III (KMG-III): the genomes of soil and plant-associated and newly described type strains.</title>
        <authorList>
            <person name="Whitman W."/>
        </authorList>
    </citation>
    <scope>NUCLEOTIDE SEQUENCE [LARGE SCALE GENOMIC DNA]</scope>
    <source>
        <strain evidence="9 10">CGMCC 1.07653</strain>
    </source>
</reference>
<evidence type="ECO:0000259" key="8">
    <source>
        <dbReference type="PROSITE" id="PS50850"/>
    </source>
</evidence>
<dbReference type="RefSeq" id="WP_106588079.1">
    <property type="nucleotide sequence ID" value="NZ_PYAV01000004.1"/>
</dbReference>
<comment type="caution">
    <text evidence="9">The sequence shown here is derived from an EMBL/GenBank/DDBJ whole genome shotgun (WGS) entry which is preliminary data.</text>
</comment>
<feature type="transmembrane region" description="Helical" evidence="7">
    <location>
        <begin position="107"/>
        <end position="131"/>
    </location>
</feature>
<feature type="transmembrane region" description="Helical" evidence="7">
    <location>
        <begin position="18"/>
        <end position="41"/>
    </location>
</feature>
<feature type="transmembrane region" description="Helical" evidence="7">
    <location>
        <begin position="265"/>
        <end position="284"/>
    </location>
</feature>
<dbReference type="GO" id="GO:0005886">
    <property type="term" value="C:plasma membrane"/>
    <property type="evidence" value="ECO:0007669"/>
    <property type="project" value="UniProtKB-SubCell"/>
</dbReference>
<dbReference type="Proteomes" id="UP000242310">
    <property type="component" value="Unassembled WGS sequence"/>
</dbReference>
<keyword evidence="10" id="KW-1185">Reference proteome</keyword>
<evidence type="ECO:0000256" key="4">
    <source>
        <dbReference type="ARBA" id="ARBA00022692"/>
    </source>
</evidence>
<sequence length="409" mass="44003">MSALEDTTIWRNRTFLHVWAAGVFAMLGFSMLFLTTSWYVINELNMPAFVGVVLTVITVPRVVMMIFGGVVADRKKKSKVMFVTNSLQTLMLCILTMLLAFDALTILPLLIGAFIFGVLDAFFYPAVMALIPSAVAHHQIQRANSVFHGTVELMFLFGPLLAGLLLTVSNYTVTLAVAAVFVGVSAIAVYPRFIHDVPASTNSDETPQAVGRDLMVGLRYVQGSQMIRSGILAIVYVNLFVIGPMIVSFPILVDDSGGTAFDLSLLEAGLSVGTFAASFCVYIISQRPGRGRIVSVTLLLTMGAFFVFSQVESIPALMVWAAVAGFGCMIVYLPSLTIIQEHTDEDKLGRVMSVVTVASEGFAPVAFAIVSLFVGVGIHINAVLTTASLAGVVLALLFLLRAHLFRTSA</sequence>
<feature type="transmembrane region" description="Helical" evidence="7">
    <location>
        <begin position="80"/>
        <end position="101"/>
    </location>
</feature>
<dbReference type="Gene3D" id="1.20.1250.20">
    <property type="entry name" value="MFS general substrate transporter like domains"/>
    <property type="match status" value="2"/>
</dbReference>
<feature type="transmembrane region" description="Helical" evidence="7">
    <location>
        <begin position="380"/>
        <end position="400"/>
    </location>
</feature>
<evidence type="ECO:0000256" key="1">
    <source>
        <dbReference type="ARBA" id="ARBA00004651"/>
    </source>
</evidence>
<keyword evidence="2" id="KW-0813">Transport</keyword>
<dbReference type="InterPro" id="IPR011701">
    <property type="entry name" value="MFS"/>
</dbReference>
<dbReference type="Pfam" id="PF07690">
    <property type="entry name" value="MFS_1"/>
    <property type="match status" value="1"/>
</dbReference>
<protein>
    <submittedName>
        <fullName evidence="9">Transmembrane secretion effector</fullName>
    </submittedName>
</protein>
<gene>
    <name evidence="9" type="ORF">B0H94_104111</name>
</gene>
<feature type="domain" description="Major facilitator superfamily (MFS) profile" evidence="8">
    <location>
        <begin position="14"/>
        <end position="403"/>
    </location>
</feature>
<comment type="subcellular location">
    <subcellularLocation>
        <location evidence="1">Cell membrane</location>
        <topology evidence="1">Multi-pass membrane protein</topology>
    </subcellularLocation>
</comment>
<dbReference type="PROSITE" id="PS50850">
    <property type="entry name" value="MFS"/>
    <property type="match status" value="1"/>
</dbReference>
<keyword evidence="3" id="KW-1003">Cell membrane</keyword>
<keyword evidence="6 7" id="KW-0472">Membrane</keyword>
<dbReference type="OrthoDB" id="3613552at2"/>
<dbReference type="PANTHER" id="PTHR23513:SF6">
    <property type="entry name" value="MAJOR FACILITATOR SUPERFAMILY ASSOCIATED DOMAIN-CONTAINING PROTEIN"/>
    <property type="match status" value="1"/>
</dbReference>
<dbReference type="CDD" id="cd06173">
    <property type="entry name" value="MFS_MefA_like"/>
    <property type="match status" value="1"/>
</dbReference>
<organism evidence="9 10">
    <name type="scientific">Salsuginibacillus halophilus</name>
    <dbReference type="NCBI Taxonomy" id="517424"/>
    <lineage>
        <taxon>Bacteria</taxon>
        <taxon>Bacillati</taxon>
        <taxon>Bacillota</taxon>
        <taxon>Bacilli</taxon>
        <taxon>Bacillales</taxon>
        <taxon>Bacillaceae</taxon>
        <taxon>Salsuginibacillus</taxon>
    </lineage>
</organism>
<dbReference type="InterPro" id="IPR036259">
    <property type="entry name" value="MFS_trans_sf"/>
</dbReference>
<feature type="transmembrane region" description="Helical" evidence="7">
    <location>
        <begin position="293"/>
        <end position="311"/>
    </location>
</feature>
<evidence type="ECO:0000256" key="5">
    <source>
        <dbReference type="ARBA" id="ARBA00022989"/>
    </source>
</evidence>
<evidence type="ECO:0000313" key="9">
    <source>
        <dbReference type="EMBL" id="PSL48511.1"/>
    </source>
</evidence>
<evidence type="ECO:0000313" key="10">
    <source>
        <dbReference type="Proteomes" id="UP000242310"/>
    </source>
</evidence>
<name>A0A2P8HQL2_9BACI</name>
<feature type="transmembrane region" description="Helical" evidence="7">
    <location>
        <begin position="171"/>
        <end position="190"/>
    </location>
</feature>
<evidence type="ECO:0000256" key="3">
    <source>
        <dbReference type="ARBA" id="ARBA00022475"/>
    </source>
</evidence>
<dbReference type="InterPro" id="IPR020846">
    <property type="entry name" value="MFS_dom"/>
</dbReference>
<evidence type="ECO:0000256" key="2">
    <source>
        <dbReference type="ARBA" id="ARBA00022448"/>
    </source>
</evidence>
<dbReference type="AlphaFoldDB" id="A0A2P8HQL2"/>
<proteinExistence type="predicted"/>
<evidence type="ECO:0000256" key="6">
    <source>
        <dbReference type="ARBA" id="ARBA00023136"/>
    </source>
</evidence>
<keyword evidence="4 7" id="KW-0812">Transmembrane</keyword>
<feature type="transmembrane region" description="Helical" evidence="7">
    <location>
        <begin position="351"/>
        <end position="374"/>
    </location>
</feature>
<accession>A0A2P8HQL2</accession>
<evidence type="ECO:0000256" key="7">
    <source>
        <dbReference type="SAM" id="Phobius"/>
    </source>
</evidence>
<feature type="transmembrane region" description="Helical" evidence="7">
    <location>
        <begin position="317"/>
        <end position="339"/>
    </location>
</feature>
<feature type="transmembrane region" description="Helical" evidence="7">
    <location>
        <begin position="231"/>
        <end position="253"/>
    </location>
</feature>
<dbReference type="PANTHER" id="PTHR23513">
    <property type="entry name" value="INTEGRAL MEMBRANE EFFLUX PROTEIN-RELATED"/>
    <property type="match status" value="1"/>
</dbReference>
<feature type="transmembrane region" description="Helical" evidence="7">
    <location>
        <begin position="143"/>
        <end position="165"/>
    </location>
</feature>